<dbReference type="Gene3D" id="3.10.180.10">
    <property type="entry name" value="2,3-Dihydroxybiphenyl 1,2-Dioxygenase, domain 1"/>
    <property type="match status" value="1"/>
</dbReference>
<dbReference type="SUPFAM" id="SSF54593">
    <property type="entry name" value="Glyoxalase/Bleomycin resistance protein/Dihydroxybiphenyl dioxygenase"/>
    <property type="match status" value="1"/>
</dbReference>
<dbReference type="Pfam" id="PF00903">
    <property type="entry name" value="Glyoxalase"/>
    <property type="match status" value="1"/>
</dbReference>
<protein>
    <recommendedName>
        <fullName evidence="1">VOC domain-containing protein</fullName>
    </recommendedName>
</protein>
<keyword evidence="3" id="KW-1185">Reference proteome</keyword>
<evidence type="ECO:0000313" key="3">
    <source>
        <dbReference type="Proteomes" id="UP000282926"/>
    </source>
</evidence>
<dbReference type="EMBL" id="SADD01000001">
    <property type="protein sequence ID" value="RVU48456.1"/>
    <property type="molecule type" value="Genomic_DNA"/>
</dbReference>
<accession>A0ABY0CY00</accession>
<name>A0ABY0CY00_9DELT</name>
<proteinExistence type="predicted"/>
<evidence type="ECO:0000259" key="1">
    <source>
        <dbReference type="PROSITE" id="PS51819"/>
    </source>
</evidence>
<dbReference type="InterPro" id="IPR004360">
    <property type="entry name" value="Glyas_Fos-R_dOase_dom"/>
</dbReference>
<dbReference type="InterPro" id="IPR037523">
    <property type="entry name" value="VOC_core"/>
</dbReference>
<feature type="domain" description="VOC" evidence="1">
    <location>
        <begin position="4"/>
        <end position="128"/>
    </location>
</feature>
<comment type="caution">
    <text evidence="2">The sequence shown here is derived from an EMBL/GenBank/DDBJ whole genome shotgun (WGS) entry which is preliminary data.</text>
</comment>
<organism evidence="2 3">
    <name type="scientific">Lujinxingia sediminis</name>
    <dbReference type="NCBI Taxonomy" id="2480984"/>
    <lineage>
        <taxon>Bacteria</taxon>
        <taxon>Deltaproteobacteria</taxon>
        <taxon>Bradymonadales</taxon>
        <taxon>Lujinxingiaceae</taxon>
        <taxon>Lujinxingia</taxon>
    </lineage>
</organism>
<sequence length="128" mass="14510">MNPGLHHIALGAREVEEVARFYCEAFGLRELTRHRNEEGTLRSVWLDLNPGVLMVEHTRDERPQVEGVGAGPFWLAFAIAVEERESLRRRLKSMGSEVEDESTYSLYARDPEGNRVAVSHYPHPAPEG</sequence>
<dbReference type="PROSITE" id="PS51819">
    <property type="entry name" value="VOC"/>
    <property type="match status" value="1"/>
</dbReference>
<dbReference type="RefSeq" id="WP_127779145.1">
    <property type="nucleotide sequence ID" value="NZ_SADD01000001.1"/>
</dbReference>
<dbReference type="Proteomes" id="UP000282926">
    <property type="component" value="Unassembled WGS sequence"/>
</dbReference>
<gene>
    <name evidence="2" type="ORF">EA187_03200</name>
</gene>
<reference evidence="2 3" key="1">
    <citation type="submission" date="2019-01" db="EMBL/GenBank/DDBJ databases">
        <title>Lujinxingia litoralis gen. nov., sp. nov. and Lujinxingia sediminis gen. nov., sp. nov., new members in the order Bradymonadales, isolated from coastal sediment.</title>
        <authorList>
            <person name="Li C.-M."/>
        </authorList>
    </citation>
    <scope>NUCLEOTIDE SEQUENCE [LARGE SCALE GENOMIC DNA]</scope>
    <source>
        <strain evidence="2 3">SEH01</strain>
    </source>
</reference>
<evidence type="ECO:0000313" key="2">
    <source>
        <dbReference type="EMBL" id="RVU48456.1"/>
    </source>
</evidence>
<dbReference type="InterPro" id="IPR029068">
    <property type="entry name" value="Glyas_Bleomycin-R_OHBP_Dase"/>
</dbReference>